<keyword evidence="1" id="KW-0472">Membrane</keyword>
<keyword evidence="1" id="KW-0812">Transmembrane</keyword>
<dbReference type="AlphaFoldDB" id="A0A401IDV6"/>
<accession>A0A401IDV6</accession>
<keyword evidence="3" id="KW-1185">Reference proteome</keyword>
<feature type="transmembrane region" description="Helical" evidence="1">
    <location>
        <begin position="40"/>
        <end position="59"/>
    </location>
</feature>
<dbReference type="Proteomes" id="UP000287247">
    <property type="component" value="Unassembled WGS sequence"/>
</dbReference>
<dbReference type="RefSeq" id="WP_124978027.1">
    <property type="nucleotide sequence ID" value="NZ_BDQK01000001.1"/>
</dbReference>
<protein>
    <submittedName>
        <fullName evidence="2">Uncharacterized protein</fullName>
    </submittedName>
</protein>
<reference evidence="3" key="1">
    <citation type="submission" date="2017-05" db="EMBL/GenBank/DDBJ databases">
        <title>Physiological properties and genetic analysis related to exopolysaccharide production of fresh-water unicellular cyanobacterium Aphanothece sacrum, Suizenji Nori, that has been cultured as a food source in Japan.</title>
        <authorList>
            <person name="Kanesaki Y."/>
            <person name="Yoshikawa S."/>
            <person name="Ohki K."/>
        </authorList>
    </citation>
    <scope>NUCLEOTIDE SEQUENCE [LARGE SCALE GENOMIC DNA]</scope>
    <source>
        <strain evidence="3">FPU1</strain>
    </source>
</reference>
<gene>
    <name evidence="2" type="ORF">AsFPU1_0782</name>
</gene>
<sequence length="74" mass="8237">MDKDTKFALLVLGLPILGLIYCAGIIAFLMLFPWGREHPIFTGLGVMIVPFGFAASIWIRASAKAYQKHETGRR</sequence>
<evidence type="ECO:0000256" key="1">
    <source>
        <dbReference type="SAM" id="Phobius"/>
    </source>
</evidence>
<organism evidence="2 3">
    <name type="scientific">Aphanothece sacrum FPU1</name>
    <dbReference type="NCBI Taxonomy" id="1920663"/>
    <lineage>
        <taxon>Bacteria</taxon>
        <taxon>Bacillati</taxon>
        <taxon>Cyanobacteriota</taxon>
        <taxon>Cyanophyceae</taxon>
        <taxon>Oscillatoriophycideae</taxon>
        <taxon>Chroococcales</taxon>
        <taxon>Aphanothecaceae</taxon>
        <taxon>Aphanothece</taxon>
    </lineage>
</organism>
<name>A0A401IDV6_APHSA</name>
<evidence type="ECO:0000313" key="2">
    <source>
        <dbReference type="EMBL" id="GBF79389.1"/>
    </source>
</evidence>
<feature type="transmembrane region" description="Helical" evidence="1">
    <location>
        <begin position="7"/>
        <end position="34"/>
    </location>
</feature>
<keyword evidence="1" id="KW-1133">Transmembrane helix</keyword>
<proteinExistence type="predicted"/>
<dbReference type="OrthoDB" id="561196at2"/>
<dbReference type="EMBL" id="BDQK01000001">
    <property type="protein sequence ID" value="GBF79389.1"/>
    <property type="molecule type" value="Genomic_DNA"/>
</dbReference>
<evidence type="ECO:0000313" key="3">
    <source>
        <dbReference type="Proteomes" id="UP000287247"/>
    </source>
</evidence>
<comment type="caution">
    <text evidence="2">The sequence shown here is derived from an EMBL/GenBank/DDBJ whole genome shotgun (WGS) entry which is preliminary data.</text>
</comment>